<dbReference type="RefSeq" id="WP_097624853.1">
    <property type="nucleotide sequence ID" value="NZ_JAILYG010000002.1"/>
</dbReference>
<evidence type="ECO:0000313" key="2">
    <source>
        <dbReference type="Proteomes" id="UP001269402"/>
    </source>
</evidence>
<keyword evidence="2" id="KW-1185">Reference proteome</keyword>
<sequence length="74" mass="8375">MTETYSKSRQRAEIAFGNVQSQFFAKNKAAEELESDVQSQQAKTLRLREARLSRERNDRATTTAALVAKRTRAG</sequence>
<dbReference type="EMBL" id="JAVLSH010000001">
    <property type="protein sequence ID" value="MDR9758894.1"/>
    <property type="molecule type" value="Genomic_DNA"/>
</dbReference>
<comment type="caution">
    <text evidence="1">The sequence shown here is derived from an EMBL/GenBank/DDBJ whole genome shotgun (WGS) entry which is preliminary data.</text>
</comment>
<gene>
    <name evidence="1" type="ORF">RJJ37_04470</name>
</gene>
<accession>A0AAW8NYU7</accession>
<dbReference type="AlphaFoldDB" id="A0AAW8NYU7"/>
<dbReference type="Proteomes" id="UP001269402">
    <property type="component" value="Unassembled WGS sequence"/>
</dbReference>
<reference evidence="2" key="1">
    <citation type="submission" date="2023-07" db="EMBL/GenBank/DDBJ databases">
        <title>Genomic characterization of faba bean (Vicia faba) microsymbionts in Mexican soils.</title>
        <authorList>
            <person name="Rivera Orduna F.N."/>
            <person name="Guevara-Luna J."/>
            <person name="Yan J."/>
            <person name="Arroyo-Herrera I."/>
            <person name="Li Y."/>
            <person name="Vasquez-Murrieta M.S."/>
            <person name="Wang E.T."/>
        </authorList>
    </citation>
    <scope>NUCLEOTIDE SEQUENCE [LARGE SCALE GENOMIC DNA]</scope>
    <source>
        <strain evidence="2">CH6</strain>
    </source>
</reference>
<protein>
    <submittedName>
        <fullName evidence="1">Uncharacterized protein</fullName>
    </submittedName>
</protein>
<organism evidence="1 2">
    <name type="scientific">Rhizobium redzepovicii</name>
    <dbReference type="NCBI Taxonomy" id="2867518"/>
    <lineage>
        <taxon>Bacteria</taxon>
        <taxon>Pseudomonadati</taxon>
        <taxon>Pseudomonadota</taxon>
        <taxon>Alphaproteobacteria</taxon>
        <taxon>Hyphomicrobiales</taxon>
        <taxon>Rhizobiaceae</taxon>
        <taxon>Rhizobium/Agrobacterium group</taxon>
        <taxon>Rhizobium</taxon>
    </lineage>
</organism>
<name>A0AAW8NYU7_9HYPH</name>
<proteinExistence type="predicted"/>
<evidence type="ECO:0000313" key="1">
    <source>
        <dbReference type="EMBL" id="MDR9758894.1"/>
    </source>
</evidence>